<evidence type="ECO:0000313" key="2">
    <source>
        <dbReference type="EMBL" id="WWX73804.1"/>
    </source>
</evidence>
<evidence type="ECO:0000313" key="1">
    <source>
        <dbReference type="EMBL" id="STF46262.1"/>
    </source>
</evidence>
<name>A0A376LPT7_ECOLX</name>
<protein>
    <submittedName>
        <fullName evidence="1">Uncharacterized protein</fullName>
    </submittedName>
</protein>
<proteinExistence type="predicted"/>
<dbReference type="Proteomes" id="UP000254877">
    <property type="component" value="Unassembled WGS sequence"/>
</dbReference>
<dbReference type="EMBL" id="UGAB01000002">
    <property type="protein sequence ID" value="STF46262.1"/>
    <property type="molecule type" value="Genomic_DNA"/>
</dbReference>
<reference evidence="2" key="2">
    <citation type="submission" date="2024-03" db="EMBL/GenBank/DDBJ databases">
        <title>Epithelial relay of microbial signals coordinates intestinal macrophage supported barrier repair.</title>
        <authorList>
            <person name="Tsai M.T."/>
        </authorList>
    </citation>
    <scope>NUCLEOTIDE SEQUENCE</scope>
    <source>
        <strain evidence="2">MS 21-1</strain>
    </source>
</reference>
<evidence type="ECO:0000313" key="3">
    <source>
        <dbReference type="Proteomes" id="UP000254877"/>
    </source>
</evidence>
<organism evidence="1 3">
    <name type="scientific">Escherichia coli</name>
    <dbReference type="NCBI Taxonomy" id="562"/>
    <lineage>
        <taxon>Bacteria</taxon>
        <taxon>Pseudomonadati</taxon>
        <taxon>Pseudomonadota</taxon>
        <taxon>Gammaproteobacteria</taxon>
        <taxon>Enterobacterales</taxon>
        <taxon>Enterobacteriaceae</taxon>
        <taxon>Escherichia</taxon>
    </lineage>
</organism>
<dbReference type="EMBL" id="CP146670">
    <property type="protein sequence ID" value="WWX73804.1"/>
    <property type="molecule type" value="Genomic_DNA"/>
</dbReference>
<dbReference type="AlphaFoldDB" id="A0A376LPT7"/>
<accession>A0A376LPT7</accession>
<reference evidence="1 3" key="1">
    <citation type="submission" date="2018-06" db="EMBL/GenBank/DDBJ databases">
        <authorList>
            <consortium name="Pathogen Informatics"/>
            <person name="Doyle S."/>
        </authorList>
    </citation>
    <scope>NUCLEOTIDE SEQUENCE [LARGE SCALE GENOMIC DNA]</scope>
    <source>
        <strain evidence="1 3">NCTC7928</strain>
    </source>
</reference>
<sequence length="58" mass="7002">MNEIEDGIYLHKVFNIVYLLKGNKVMIRPDDDPHWESSDMDRRHMQMLLDNGLIYRKP</sequence>
<gene>
    <name evidence="1" type="ORF">NCTC7928_07064</name>
    <name evidence="2" type="ORF">V9Z47_12735</name>
</gene>
<dbReference type="RefSeq" id="WP_001329609.1">
    <property type="nucleotide sequence ID" value="NZ_CP146670.1"/>
</dbReference>
<dbReference type="Proteomes" id="UP001383096">
    <property type="component" value="Chromosome"/>
</dbReference>